<evidence type="ECO:0000256" key="12">
    <source>
        <dbReference type="RuleBase" id="RU367136"/>
    </source>
</evidence>
<feature type="non-terminal residue" evidence="16">
    <location>
        <position position="1"/>
    </location>
</feature>
<dbReference type="CDD" id="cd03805">
    <property type="entry name" value="GT4_ALG2-like"/>
    <property type="match status" value="1"/>
</dbReference>
<evidence type="ECO:0000259" key="15">
    <source>
        <dbReference type="Pfam" id="PF13439"/>
    </source>
</evidence>
<dbReference type="Pfam" id="PF13439">
    <property type="entry name" value="Glyco_transf_4"/>
    <property type="match status" value="1"/>
</dbReference>
<dbReference type="Gene3D" id="3.40.50.2000">
    <property type="entry name" value="Glycogen Phosphorylase B"/>
    <property type="match status" value="2"/>
</dbReference>
<evidence type="ECO:0000313" key="17">
    <source>
        <dbReference type="Proteomes" id="UP000076584"/>
    </source>
</evidence>
<keyword evidence="7 12" id="KW-0256">Endoplasmic reticulum</keyword>
<evidence type="ECO:0000256" key="9">
    <source>
        <dbReference type="ARBA" id="ARBA00023136"/>
    </source>
</evidence>
<dbReference type="GO" id="GO:0005789">
    <property type="term" value="C:endoplasmic reticulum membrane"/>
    <property type="evidence" value="ECO:0007669"/>
    <property type="project" value="UniProtKB-SubCell"/>
</dbReference>
<proteinExistence type="inferred from homology"/>
<evidence type="ECO:0000256" key="3">
    <source>
        <dbReference type="ARBA" id="ARBA00004922"/>
    </source>
</evidence>
<dbReference type="Pfam" id="PF00534">
    <property type="entry name" value="Glycos_transf_1"/>
    <property type="match status" value="1"/>
</dbReference>
<dbReference type="AlphaFoldDB" id="A0A161VQ12"/>
<dbReference type="SUPFAM" id="SSF53756">
    <property type="entry name" value="UDP-Glycosyltransferase/glycogen phosphorylase"/>
    <property type="match status" value="1"/>
</dbReference>
<evidence type="ECO:0000256" key="2">
    <source>
        <dbReference type="ARBA" id="ARBA00004586"/>
    </source>
</evidence>
<dbReference type="InterPro" id="IPR027054">
    <property type="entry name" value="ALG2"/>
</dbReference>
<dbReference type="EC" id="2.4.1.132" evidence="12"/>
<keyword evidence="8 12" id="KW-1133">Transmembrane helix</keyword>
<dbReference type="EC" id="2.4.1.257" evidence="12"/>
<dbReference type="GO" id="GO:0102704">
    <property type="term" value="F:GDP-Man:Man(2)GlcNAc(2)-PP-Dol alpha-1,6-mannosyltransferase activity"/>
    <property type="evidence" value="ECO:0007669"/>
    <property type="project" value="UniProtKB-UniRule"/>
</dbReference>
<keyword evidence="9 12" id="KW-0472">Membrane</keyword>
<comment type="caution">
    <text evidence="16">The sequence shown here is derived from an EMBL/GenBank/DDBJ whole genome shotgun (WGS) entry which is preliminary data.</text>
</comment>
<evidence type="ECO:0000256" key="1">
    <source>
        <dbReference type="ARBA" id="ARBA00003142"/>
    </source>
</evidence>
<evidence type="ECO:0000256" key="13">
    <source>
        <dbReference type="SAM" id="MobiDB-lite"/>
    </source>
</evidence>
<feature type="domain" description="Glycosyl transferase family 1" evidence="14">
    <location>
        <begin position="254"/>
        <end position="439"/>
    </location>
</feature>
<evidence type="ECO:0000259" key="14">
    <source>
        <dbReference type="Pfam" id="PF00534"/>
    </source>
</evidence>
<feature type="region of interest" description="Disordered" evidence="13">
    <location>
        <begin position="15"/>
        <end position="34"/>
    </location>
</feature>
<protein>
    <recommendedName>
        <fullName evidence="12">Alpha-1,3/1,6-mannosyltransferase ALG2</fullName>
        <ecNumber evidence="12">2.4.1.132</ecNumber>
        <ecNumber evidence="12">2.4.1.257</ecNumber>
    </recommendedName>
    <alternativeName>
        <fullName evidence="12">GDP-Man:Man(1)GlcNAc(2)-PP-Dol alpha-1,3-mannosyltransferase</fullName>
    </alternativeName>
</protein>
<dbReference type="EMBL" id="LFIW01002127">
    <property type="protein sequence ID" value="KZL79234.1"/>
    <property type="molecule type" value="Genomic_DNA"/>
</dbReference>
<comment type="catalytic activity">
    <reaction evidence="11 12">
        <text>an alpha-D-Man-(1-&gt;3)-beta-D-Man-(1-&gt;4)-beta-D-GlcNAc-(1-&gt;4)-alpha-D-GlcNAc-diphospho-di-trans,poly-cis-dolichol + GDP-alpha-D-mannose = an alpha-D-Man-(1-&gt;3)-[alpha-D-Man-(1-&gt;6)]-beta-D-Man-(1-&gt;4)-beta-D-GlcNAc-(1-&gt;4)-alpha-D-GlcNAc-diphospho-di-trans,poly-cis-dolichol + GDP + H(+)</text>
        <dbReference type="Rhea" id="RHEA:29519"/>
        <dbReference type="Rhea" id="RHEA-COMP:19513"/>
        <dbReference type="Rhea" id="RHEA-COMP:19515"/>
        <dbReference type="ChEBI" id="CHEBI:15378"/>
        <dbReference type="ChEBI" id="CHEBI:57527"/>
        <dbReference type="ChEBI" id="CHEBI:58189"/>
        <dbReference type="ChEBI" id="CHEBI:132510"/>
        <dbReference type="ChEBI" id="CHEBI:132511"/>
        <dbReference type="EC" id="2.4.1.257"/>
    </reaction>
    <physiologicalReaction direction="left-to-right" evidence="11 12">
        <dbReference type="Rhea" id="RHEA:29520"/>
    </physiologicalReaction>
</comment>
<keyword evidence="6 12" id="KW-0812">Transmembrane</keyword>
<evidence type="ECO:0000256" key="10">
    <source>
        <dbReference type="ARBA" id="ARBA00045103"/>
    </source>
</evidence>
<accession>A0A161VQ12</accession>
<dbReference type="Proteomes" id="UP000076584">
    <property type="component" value="Unassembled WGS sequence"/>
</dbReference>
<evidence type="ECO:0000256" key="6">
    <source>
        <dbReference type="ARBA" id="ARBA00022692"/>
    </source>
</evidence>
<dbReference type="PANTHER" id="PTHR45918:SF1">
    <property type="entry name" value="ALPHA-1,3_1,6-MANNOSYLTRANSFERASE ALG2"/>
    <property type="match status" value="1"/>
</dbReference>
<gene>
    <name evidence="16" type="ORF">CI238_04276</name>
</gene>
<dbReference type="InterPro" id="IPR001296">
    <property type="entry name" value="Glyco_trans_1"/>
</dbReference>
<organism evidence="16 17">
    <name type="scientific">Colletotrichum incanum</name>
    <name type="common">Soybean anthracnose fungus</name>
    <dbReference type="NCBI Taxonomy" id="1573173"/>
    <lineage>
        <taxon>Eukaryota</taxon>
        <taxon>Fungi</taxon>
        <taxon>Dikarya</taxon>
        <taxon>Ascomycota</taxon>
        <taxon>Pezizomycotina</taxon>
        <taxon>Sordariomycetes</taxon>
        <taxon>Hypocreomycetidae</taxon>
        <taxon>Glomerellales</taxon>
        <taxon>Glomerellaceae</taxon>
        <taxon>Colletotrichum</taxon>
        <taxon>Colletotrichum spaethianum species complex</taxon>
    </lineage>
</organism>
<comment type="catalytic activity">
    <reaction evidence="10 12">
        <text>a beta-D-Man-(1-&gt;4)-beta-D-GlcNAc-(1-&gt;4)-alpha-D-GlcNAc-diphospho-di-trans,poly-cis-dolichol + GDP-alpha-D-mannose = an alpha-D-Man-(1-&gt;3)-beta-D-Man-(1-&gt;4)-beta-D-GlcNAc-(1-&gt;4)-alpha-D-GlcNAc-diphospho-di-trans,poly-cis-dolichol + GDP + H(+)</text>
        <dbReference type="Rhea" id="RHEA:29515"/>
        <dbReference type="Rhea" id="RHEA-COMP:19511"/>
        <dbReference type="Rhea" id="RHEA-COMP:19513"/>
        <dbReference type="ChEBI" id="CHEBI:15378"/>
        <dbReference type="ChEBI" id="CHEBI:57527"/>
        <dbReference type="ChEBI" id="CHEBI:58189"/>
        <dbReference type="ChEBI" id="CHEBI:58472"/>
        <dbReference type="ChEBI" id="CHEBI:132510"/>
        <dbReference type="EC" id="2.4.1.132"/>
    </reaction>
    <physiologicalReaction direction="left-to-right" evidence="10 12">
        <dbReference type="Rhea" id="RHEA:29516"/>
    </physiologicalReaction>
</comment>
<reference evidence="16 17" key="1">
    <citation type="submission" date="2015-06" db="EMBL/GenBank/DDBJ databases">
        <title>Survival trade-offs in plant roots during colonization by closely related pathogenic and mutualistic fungi.</title>
        <authorList>
            <person name="Hacquard S."/>
            <person name="Kracher B."/>
            <person name="Hiruma K."/>
            <person name="Weinman A."/>
            <person name="Muench P."/>
            <person name="Garrido Oter R."/>
            <person name="Ver Loren van Themaat E."/>
            <person name="Dallerey J.-F."/>
            <person name="Damm U."/>
            <person name="Henrissat B."/>
            <person name="Lespinet O."/>
            <person name="Thon M."/>
            <person name="Kemen E."/>
            <person name="McHardy A.C."/>
            <person name="Schulze-Lefert P."/>
            <person name="O'Connell R.J."/>
        </authorList>
    </citation>
    <scope>NUCLEOTIDE SEQUENCE [LARGE SCALE GENOMIC DNA]</scope>
    <source>
        <strain evidence="16 17">MAFF 238704</strain>
    </source>
</reference>
<name>A0A161VQ12_COLIC</name>
<keyword evidence="5 12" id="KW-0808">Transferase</keyword>
<comment type="subcellular location">
    <subcellularLocation>
        <location evidence="2 12">Endoplasmic reticulum membrane</location>
    </subcellularLocation>
</comment>
<dbReference type="InterPro" id="IPR028098">
    <property type="entry name" value="Glyco_trans_4-like_N"/>
</dbReference>
<sequence length="506" mass="56516">LSSWERGRQRRAISLQHPSNPLHHTTSPTMAEKDEDQRTVVFFHPDLGIGGAERLVVDAAVGLQNRGHKVVIFTSHCDRSHCFEEARDGTLDVRVRGNWIVPPSILGRLTILCAILRQLHLIVQIYLTRELQSLDPDTFFVDQLSAGLPLLQYLAPKAPILFYCHFPDMYLALGREKWWKRVYRVPFDWVEEWSMGFADEIAVNSGFTKGVATKAWPKLAKRKNFKVVYPCVDVAPKKSDTSKMVGEGKGENEEEAIWTDKNIILSINRFERKKDIALAVKAFASLPADKRKGVRLVIAGGYDLRSIENCQYHKELEKLAASYGLETFTAKNIITALSAPAHIPVLFLLSIPSSLKDSLLRSAKLLVYTPSNEHFGIVPLEAMLAGVPVLAANTGGPTETVVDGVTGWLREPDQVEQWTAVMDKVLNGMSRAELEKMGKVGEQRVRTGFGQEKMAERIERIQDDMAAAQRVPPLMNAVLNFLGIGIFFALGLVTSQMFANAREKKA</sequence>
<comment type="similarity">
    <text evidence="12">Belongs to the glycosyltransferase group 1 family.</text>
</comment>
<evidence type="ECO:0000256" key="4">
    <source>
        <dbReference type="ARBA" id="ARBA00022676"/>
    </source>
</evidence>
<keyword evidence="17" id="KW-1185">Reference proteome</keyword>
<evidence type="ECO:0000256" key="5">
    <source>
        <dbReference type="ARBA" id="ARBA00022679"/>
    </source>
</evidence>
<feature type="transmembrane region" description="Helical" evidence="12">
    <location>
        <begin position="477"/>
        <end position="499"/>
    </location>
</feature>
<comment type="pathway">
    <text evidence="3 12">Protein modification; protein glycosylation.</text>
</comment>
<feature type="compositionally biased region" description="Polar residues" evidence="13">
    <location>
        <begin position="16"/>
        <end position="29"/>
    </location>
</feature>
<dbReference type="PANTHER" id="PTHR45918">
    <property type="entry name" value="ALPHA-1,3/1,6-MANNOSYLTRANSFERASE ALG2"/>
    <property type="match status" value="1"/>
</dbReference>
<evidence type="ECO:0000256" key="7">
    <source>
        <dbReference type="ARBA" id="ARBA00022824"/>
    </source>
</evidence>
<keyword evidence="4 12" id="KW-0328">Glycosyltransferase</keyword>
<dbReference type="UniPathway" id="UPA00378"/>
<evidence type="ECO:0000256" key="11">
    <source>
        <dbReference type="ARBA" id="ARBA00045104"/>
    </source>
</evidence>
<evidence type="ECO:0000313" key="16">
    <source>
        <dbReference type="EMBL" id="KZL79234.1"/>
    </source>
</evidence>
<dbReference type="GO" id="GO:0004378">
    <property type="term" value="F:GDP-Man:Man(1)GlcNAc(2)-PP-Dol alpha-1,3-mannosyltransferase activity"/>
    <property type="evidence" value="ECO:0007669"/>
    <property type="project" value="UniProtKB-UniRule"/>
</dbReference>
<evidence type="ECO:0000256" key="8">
    <source>
        <dbReference type="ARBA" id="ARBA00022989"/>
    </source>
</evidence>
<comment type="function">
    <text evidence="1 12">Mannosylates Man(2)GlcNAc(2)-dolichol diphosphate and Man(1)GlcNAc(2)-dolichol diphosphate to form Man(3)GlcNAc(2)-dolichol diphosphate.</text>
</comment>
<feature type="domain" description="Glycosyltransferase subfamily 4-like N-terminal" evidence="15">
    <location>
        <begin position="49"/>
        <end position="234"/>
    </location>
</feature>
<dbReference type="STRING" id="1573173.A0A161VQ12"/>